<accession>A0A852R858</accession>
<evidence type="ECO:0000256" key="3">
    <source>
        <dbReference type="PROSITE-ProRule" id="PRU10007"/>
    </source>
</evidence>
<evidence type="ECO:0000313" key="7">
    <source>
        <dbReference type="Proteomes" id="UP000582231"/>
    </source>
</evidence>
<dbReference type="GO" id="GO:0008802">
    <property type="term" value="F:betaine-aldehyde dehydrogenase (NAD+) activity"/>
    <property type="evidence" value="ECO:0007669"/>
    <property type="project" value="UniProtKB-EC"/>
</dbReference>
<dbReference type="InterPro" id="IPR029510">
    <property type="entry name" value="Ald_DH_CS_GLU"/>
</dbReference>
<sequence length="481" mass="50583">MHTTQLLIADEWVDASSGATAETINPATGETIGTFADGGAADVDAAVAAARAGFESDAWQSMTPDARGRLLWRIADLLERDAEEIAALETLDQGQPTFISSQINLPLAAQVFRYYAGWATKIEGKVSPVSIPGNLSYQRRVPLGVCGLITPWNFPFAIAAWKLAPALATGNAVVLKPAEQTPLSTVRLVEICREAGVPPGVVNLVTGGPDAGRALVAHPGVDKISFTGSTAVGQEIVRASADDLKRVSLELGGKAPSIICPDADLDAAVIGNLQGAVFNTGQACGAYTRFFVHRSVADEFTTKLAAAADSLAIGPGQDPTTVVGPLVSAEHLDRVASYVDSGRAEGAQLVTGGSRVDGELANGYFYRPTVFADVRDEMAIAREEIFGPVLAVMPYDDLDEAVARANGTEYGLAGVVWTKDLTTAHTLPPRLRAGTVFVNQLPLIDPGSPWGGFGMSGHGREMGEYSIDEFTETQTTFINLA</sequence>
<reference evidence="6 7" key="1">
    <citation type="submission" date="2020-07" db="EMBL/GenBank/DDBJ databases">
        <title>Sequencing the genomes of 1000 actinobacteria strains.</title>
        <authorList>
            <person name="Klenk H.-P."/>
        </authorList>
    </citation>
    <scope>NUCLEOTIDE SEQUENCE [LARGE SCALE GENOMIC DNA]</scope>
    <source>
        <strain evidence="6 7">DSM 19082</strain>
    </source>
</reference>
<comment type="similarity">
    <text evidence="1 4">Belongs to the aldehyde dehydrogenase family.</text>
</comment>
<evidence type="ECO:0000256" key="4">
    <source>
        <dbReference type="RuleBase" id="RU003345"/>
    </source>
</evidence>
<gene>
    <name evidence="6" type="ORF">BJ958_002629</name>
</gene>
<dbReference type="InterPro" id="IPR015590">
    <property type="entry name" value="Aldehyde_DH_dom"/>
</dbReference>
<evidence type="ECO:0000313" key="6">
    <source>
        <dbReference type="EMBL" id="NYD31083.1"/>
    </source>
</evidence>
<dbReference type="SUPFAM" id="SSF53720">
    <property type="entry name" value="ALDH-like"/>
    <property type="match status" value="1"/>
</dbReference>
<feature type="domain" description="Aldehyde dehydrogenase" evidence="5">
    <location>
        <begin position="12"/>
        <end position="475"/>
    </location>
</feature>
<organism evidence="6 7">
    <name type="scientific">Nocardioides kongjuensis</name>
    <dbReference type="NCBI Taxonomy" id="349522"/>
    <lineage>
        <taxon>Bacteria</taxon>
        <taxon>Bacillati</taxon>
        <taxon>Actinomycetota</taxon>
        <taxon>Actinomycetes</taxon>
        <taxon>Propionibacteriales</taxon>
        <taxon>Nocardioidaceae</taxon>
        <taxon>Nocardioides</taxon>
    </lineage>
</organism>
<dbReference type="PROSITE" id="PS00687">
    <property type="entry name" value="ALDEHYDE_DEHYDR_GLU"/>
    <property type="match status" value="1"/>
</dbReference>
<comment type="caution">
    <text evidence="6">The sequence shown here is derived from an EMBL/GenBank/DDBJ whole genome shotgun (WGS) entry which is preliminary data.</text>
</comment>
<dbReference type="InterPro" id="IPR016160">
    <property type="entry name" value="Ald_DH_CS_CYS"/>
</dbReference>
<dbReference type="Gene3D" id="3.40.605.10">
    <property type="entry name" value="Aldehyde Dehydrogenase, Chain A, domain 1"/>
    <property type="match status" value="1"/>
</dbReference>
<proteinExistence type="inferred from homology"/>
<dbReference type="InterPro" id="IPR016163">
    <property type="entry name" value="Ald_DH_C"/>
</dbReference>
<dbReference type="Gene3D" id="3.40.309.10">
    <property type="entry name" value="Aldehyde Dehydrogenase, Chain A, domain 2"/>
    <property type="match status" value="1"/>
</dbReference>
<dbReference type="AlphaFoldDB" id="A0A852R858"/>
<dbReference type="PANTHER" id="PTHR11699">
    <property type="entry name" value="ALDEHYDE DEHYDROGENASE-RELATED"/>
    <property type="match status" value="1"/>
</dbReference>
<evidence type="ECO:0000259" key="5">
    <source>
        <dbReference type="Pfam" id="PF00171"/>
    </source>
</evidence>
<keyword evidence="7" id="KW-1185">Reference proteome</keyword>
<feature type="active site" evidence="3">
    <location>
        <position position="250"/>
    </location>
</feature>
<dbReference type="InterPro" id="IPR016161">
    <property type="entry name" value="Ald_DH/histidinol_DH"/>
</dbReference>
<name>A0A852R858_9ACTN</name>
<dbReference type="Proteomes" id="UP000582231">
    <property type="component" value="Unassembled WGS sequence"/>
</dbReference>
<evidence type="ECO:0000256" key="2">
    <source>
        <dbReference type="ARBA" id="ARBA00023002"/>
    </source>
</evidence>
<protein>
    <submittedName>
        <fullName evidence="6">Aldehyde dehydrogenase (NAD+)/betaine-aldehyde dehydrogenase</fullName>
        <ecNumber evidence="6">1.2.1.3</ecNumber>
        <ecNumber evidence="6">1.2.1.8</ecNumber>
    </submittedName>
</protein>
<dbReference type="RefSeq" id="WP_179727246.1">
    <property type="nucleotide sequence ID" value="NZ_BAABEF010000001.1"/>
</dbReference>
<dbReference type="Pfam" id="PF00171">
    <property type="entry name" value="Aldedh"/>
    <property type="match status" value="1"/>
</dbReference>
<dbReference type="FunFam" id="3.40.605.10:FF:000007">
    <property type="entry name" value="NAD/NADP-dependent betaine aldehyde dehydrogenase"/>
    <property type="match status" value="1"/>
</dbReference>
<dbReference type="EC" id="1.2.1.8" evidence="6"/>
<evidence type="ECO:0000256" key="1">
    <source>
        <dbReference type="ARBA" id="ARBA00009986"/>
    </source>
</evidence>
<dbReference type="PROSITE" id="PS00070">
    <property type="entry name" value="ALDEHYDE_DEHYDR_CYS"/>
    <property type="match status" value="1"/>
</dbReference>
<dbReference type="FunFam" id="3.40.309.10:FF:000009">
    <property type="entry name" value="Aldehyde dehydrogenase A"/>
    <property type="match status" value="1"/>
</dbReference>
<keyword evidence="2 4" id="KW-0560">Oxidoreductase</keyword>
<dbReference type="EMBL" id="JACCBF010000001">
    <property type="protein sequence ID" value="NYD31083.1"/>
    <property type="molecule type" value="Genomic_DNA"/>
</dbReference>
<dbReference type="InterPro" id="IPR016162">
    <property type="entry name" value="Ald_DH_N"/>
</dbReference>
<dbReference type="EC" id="1.2.1.3" evidence="6"/>